<gene>
    <name evidence="9" type="ORF">pipiens_018905</name>
</gene>
<dbReference type="PANTHER" id="PTHR43969">
    <property type="entry name" value="GLUTATHIONE S TRANSFERASE D10, ISOFORM A-RELATED"/>
    <property type="match status" value="1"/>
</dbReference>
<dbReference type="InterPro" id="IPR036282">
    <property type="entry name" value="Glutathione-S-Trfase_C_sf"/>
</dbReference>
<accession>A0ABD1DY74</accession>
<evidence type="ECO:0000256" key="2">
    <source>
        <dbReference type="ARBA" id="ARBA00011738"/>
    </source>
</evidence>
<dbReference type="PROSITE" id="PS51354">
    <property type="entry name" value="GLUTAREDOXIN_2"/>
    <property type="match status" value="1"/>
</dbReference>
<dbReference type="SFLD" id="SFLDG01153">
    <property type="entry name" value="Main.4:_Theta-like"/>
    <property type="match status" value="1"/>
</dbReference>
<dbReference type="InterPro" id="IPR010987">
    <property type="entry name" value="Glutathione-S-Trfase_C-like"/>
</dbReference>
<comment type="catalytic activity">
    <reaction evidence="6">
        <text>RX + glutathione = an S-substituted glutathione + a halide anion + H(+)</text>
        <dbReference type="Rhea" id="RHEA:16437"/>
        <dbReference type="ChEBI" id="CHEBI:15378"/>
        <dbReference type="ChEBI" id="CHEBI:16042"/>
        <dbReference type="ChEBI" id="CHEBI:17792"/>
        <dbReference type="ChEBI" id="CHEBI:57925"/>
        <dbReference type="ChEBI" id="CHEBI:90779"/>
        <dbReference type="EC" id="2.5.1.18"/>
    </reaction>
</comment>
<organism evidence="9 10">
    <name type="scientific">Culex pipiens pipiens</name>
    <name type="common">Northern house mosquito</name>
    <dbReference type="NCBI Taxonomy" id="38569"/>
    <lineage>
        <taxon>Eukaryota</taxon>
        <taxon>Metazoa</taxon>
        <taxon>Ecdysozoa</taxon>
        <taxon>Arthropoda</taxon>
        <taxon>Hexapoda</taxon>
        <taxon>Insecta</taxon>
        <taxon>Pterygota</taxon>
        <taxon>Neoptera</taxon>
        <taxon>Endopterygota</taxon>
        <taxon>Diptera</taxon>
        <taxon>Nematocera</taxon>
        <taxon>Culicoidea</taxon>
        <taxon>Culicidae</taxon>
        <taxon>Culicinae</taxon>
        <taxon>Culicini</taxon>
        <taxon>Culex</taxon>
        <taxon>Culex</taxon>
    </lineage>
</organism>
<proteinExistence type="inferred from homology"/>
<evidence type="ECO:0000313" key="10">
    <source>
        <dbReference type="Proteomes" id="UP001562425"/>
    </source>
</evidence>
<dbReference type="PANTHER" id="PTHR43969:SF9">
    <property type="entry name" value="GLUTATHIONE S TRANSFERASE D10, ISOFORM A-RELATED"/>
    <property type="match status" value="1"/>
</dbReference>
<dbReference type="SUPFAM" id="SSF47616">
    <property type="entry name" value="GST C-terminal domain-like"/>
    <property type="match status" value="1"/>
</dbReference>
<dbReference type="CDD" id="cd03177">
    <property type="entry name" value="GST_C_Delta_Epsilon"/>
    <property type="match status" value="1"/>
</dbReference>
<dbReference type="FunFam" id="1.20.1050.10:FF:000007">
    <property type="entry name" value="Glutathione S-transferase 1-1"/>
    <property type="match status" value="1"/>
</dbReference>
<keyword evidence="10" id="KW-1185">Reference proteome</keyword>
<keyword evidence="4" id="KW-0808">Transferase</keyword>
<evidence type="ECO:0000313" key="9">
    <source>
        <dbReference type="EMBL" id="KAL1404404.1"/>
    </source>
</evidence>
<comment type="similarity">
    <text evidence="1">Belongs to the GST superfamily. Theta family.</text>
</comment>
<dbReference type="PROSITE" id="PS50404">
    <property type="entry name" value="GST_NTER"/>
    <property type="match status" value="1"/>
</dbReference>
<evidence type="ECO:0000256" key="3">
    <source>
        <dbReference type="ARBA" id="ARBA00012452"/>
    </source>
</evidence>
<evidence type="ECO:0000259" key="8">
    <source>
        <dbReference type="PROSITE" id="PS50405"/>
    </source>
</evidence>
<evidence type="ECO:0000259" key="7">
    <source>
        <dbReference type="PROSITE" id="PS50404"/>
    </source>
</evidence>
<comment type="caution">
    <text evidence="9">The sequence shown here is derived from an EMBL/GenBank/DDBJ whole genome shotgun (WGS) entry which is preliminary data.</text>
</comment>
<dbReference type="SFLD" id="SFLDS00019">
    <property type="entry name" value="Glutathione_Transferase_(cytos"/>
    <property type="match status" value="1"/>
</dbReference>
<dbReference type="Pfam" id="PF13410">
    <property type="entry name" value="GST_C_2"/>
    <property type="match status" value="1"/>
</dbReference>
<evidence type="ECO:0000256" key="6">
    <source>
        <dbReference type="ARBA" id="ARBA00047960"/>
    </source>
</evidence>
<dbReference type="PROSITE" id="PS50405">
    <property type="entry name" value="GST_CTER"/>
    <property type="match status" value="1"/>
</dbReference>
<sequence length="220" mass="24803">MPITLYYTPISPPARAVVLLIRELGLNVEFKPVDVMAGGTRTEEFLQMNPEHTIPTLDDNGFHLWESRAILTYLVDTYAPGHDLYPNIPKEKALINRVLNHDLSAFYPKTVGQMAPIFQRQTSTVTDEMMAKLDEGLTNLELFLVRNDWFAGENLTVADLSLLPTIASLVHCGFDLARYPRLAEWYSNCKVLKGFEEDQGCAQQIGGFFRSLVAEGQQHD</sequence>
<dbReference type="EMBL" id="JBEHCU010000456">
    <property type="protein sequence ID" value="KAL1404404.1"/>
    <property type="molecule type" value="Genomic_DNA"/>
</dbReference>
<dbReference type="AlphaFoldDB" id="A0ABD1DY74"/>
<name>A0ABD1DY74_CULPP</name>
<feature type="domain" description="GST N-terminal" evidence="7">
    <location>
        <begin position="1"/>
        <end position="82"/>
    </location>
</feature>
<dbReference type="Proteomes" id="UP001562425">
    <property type="component" value="Unassembled WGS sequence"/>
</dbReference>
<dbReference type="Gene3D" id="3.40.30.10">
    <property type="entry name" value="Glutaredoxin"/>
    <property type="match status" value="1"/>
</dbReference>
<dbReference type="FunFam" id="3.40.30.10:FF:000208">
    <property type="entry name" value="glutathione S-transferase 1"/>
    <property type="match status" value="1"/>
</dbReference>
<dbReference type="CDD" id="cd03045">
    <property type="entry name" value="GST_N_Delta_Epsilon"/>
    <property type="match status" value="1"/>
</dbReference>
<evidence type="ECO:0000256" key="4">
    <source>
        <dbReference type="ARBA" id="ARBA00022679"/>
    </source>
</evidence>
<reference evidence="9 10" key="1">
    <citation type="submission" date="2024-05" db="EMBL/GenBank/DDBJ databases">
        <title>Culex pipiens pipiens assembly and annotation.</title>
        <authorList>
            <person name="Alout H."/>
            <person name="Durand T."/>
        </authorList>
    </citation>
    <scope>NUCLEOTIDE SEQUENCE [LARGE SCALE GENOMIC DNA]</scope>
    <source>
        <strain evidence="9">HA-2024</strain>
        <tissue evidence="9">Whole body</tissue>
    </source>
</reference>
<dbReference type="EC" id="2.5.1.18" evidence="3"/>
<dbReference type="SFLD" id="SFLDG00358">
    <property type="entry name" value="Main_(cytGST)"/>
    <property type="match status" value="1"/>
</dbReference>
<comment type="subunit">
    <text evidence="2">Homodimer.</text>
</comment>
<evidence type="ECO:0000256" key="1">
    <source>
        <dbReference type="ARBA" id="ARBA00009899"/>
    </source>
</evidence>
<dbReference type="GO" id="GO:0004364">
    <property type="term" value="F:glutathione transferase activity"/>
    <property type="evidence" value="ECO:0007669"/>
    <property type="project" value="UniProtKB-EC"/>
</dbReference>
<dbReference type="InterPro" id="IPR040079">
    <property type="entry name" value="Glutathione_S-Trfase"/>
</dbReference>
<feature type="domain" description="GST C-terminal" evidence="8">
    <location>
        <begin position="88"/>
        <end position="208"/>
    </location>
</feature>
<dbReference type="InterPro" id="IPR036249">
    <property type="entry name" value="Thioredoxin-like_sf"/>
</dbReference>
<dbReference type="SUPFAM" id="SSF52833">
    <property type="entry name" value="Thioredoxin-like"/>
    <property type="match status" value="1"/>
</dbReference>
<dbReference type="Pfam" id="PF02798">
    <property type="entry name" value="GST_N"/>
    <property type="match status" value="1"/>
</dbReference>
<dbReference type="InterPro" id="IPR004045">
    <property type="entry name" value="Glutathione_S-Trfase_N"/>
</dbReference>
<evidence type="ECO:0000256" key="5">
    <source>
        <dbReference type="ARBA" id="ARBA00041523"/>
    </source>
</evidence>
<dbReference type="Gene3D" id="1.20.1050.10">
    <property type="match status" value="1"/>
</dbReference>
<protein>
    <recommendedName>
        <fullName evidence="3">glutathione transferase</fullName>
        <ecNumber evidence="3">2.5.1.18</ecNumber>
    </recommendedName>
    <alternativeName>
        <fullName evidence="5">GST class-theta</fullName>
    </alternativeName>
</protein>